<proteinExistence type="inferred from homology"/>
<dbReference type="NCBIfam" id="TIGR00524">
    <property type="entry name" value="eIF-2B_rel"/>
    <property type="match status" value="1"/>
</dbReference>
<sequence>MNFKTISFDGETVRVLDQTLLPFKEVYRKLSLPEEMADAIRRLVVRGAPLIGVSAAYGVVLSALAHRKDDMIKFKRAMLEDIKLLADTRPTAVNLFYALGRMENVLHSDVTTVRELVHLLTEEAERIHREDMQMCCGIGNYGEPLIPDGGIIMTQCNAGALATSGMGTALAPVYRAREGGKDVTVYVPETRPLLQGARLTAWELSKNGIPVTIICDSARGWVLKSKKVDLCIVGADRIAKNGDTANKIGTYSLAVLAKRNGVPFWVAAPKSTFDEGIETGRDIPIEERDGDEVRGIADKRVAPDERVFNPAFDVTEASLITGFITDEGIVKSA</sequence>
<dbReference type="UniPathway" id="UPA00904">
    <property type="reaction ID" value="UER00874"/>
</dbReference>
<accession>A0A235BYR0</accession>
<evidence type="ECO:0000256" key="2">
    <source>
        <dbReference type="HAMAP-Rule" id="MF_01678"/>
    </source>
</evidence>
<comment type="function">
    <text evidence="2">Catalyzes the interconversion of methylthioribose-1-phosphate (MTR-1-P) into methylthioribulose-1-phosphate (MTRu-1-P).</text>
</comment>
<feature type="binding site" evidence="2">
    <location>
        <position position="89"/>
    </location>
    <ligand>
        <name>substrate</name>
    </ligand>
</feature>
<feature type="transmembrane region" description="Helical" evidence="3">
    <location>
        <begin position="43"/>
        <end position="65"/>
    </location>
</feature>
<comment type="pathway">
    <text evidence="2">Amino-acid biosynthesis; L-methionine biosynthesis via salvage pathway; L-methionine from S-methyl-5-thio-alpha-D-ribose 1-phosphate: step 1/6.</text>
</comment>
<dbReference type="SUPFAM" id="SSF100950">
    <property type="entry name" value="NagB/RpiA/CoA transferase-like"/>
    <property type="match status" value="1"/>
</dbReference>
<evidence type="ECO:0000256" key="1">
    <source>
        <dbReference type="ARBA" id="ARBA00023235"/>
    </source>
</evidence>
<dbReference type="EMBL" id="NOZQ01000015">
    <property type="protein sequence ID" value="OYD17478.1"/>
    <property type="molecule type" value="Genomic_DNA"/>
</dbReference>
<dbReference type="PANTHER" id="PTHR43475:SF1">
    <property type="entry name" value="METHYLTHIORIBOSE-1-PHOSPHATE ISOMERASE"/>
    <property type="match status" value="1"/>
</dbReference>
<dbReference type="AlphaFoldDB" id="A0A235BYR0"/>
<evidence type="ECO:0000313" key="4">
    <source>
        <dbReference type="EMBL" id="OYD17478.1"/>
    </source>
</evidence>
<keyword evidence="3" id="KW-0812">Transmembrane</keyword>
<dbReference type="InterPro" id="IPR005251">
    <property type="entry name" value="IF-M1Pi"/>
</dbReference>
<keyword evidence="2" id="KW-0486">Methionine biosynthesis</keyword>
<dbReference type="InterPro" id="IPR011559">
    <property type="entry name" value="Initiation_fac_2B_a/b/d"/>
</dbReference>
<dbReference type="Pfam" id="PF01008">
    <property type="entry name" value="IF-2B"/>
    <property type="match status" value="1"/>
</dbReference>
<keyword evidence="3" id="KW-1133">Transmembrane helix</keyword>
<dbReference type="InterPro" id="IPR027363">
    <property type="entry name" value="M1Pi_N"/>
</dbReference>
<dbReference type="HAMAP" id="MF_01678">
    <property type="entry name" value="Salvage_MtnA"/>
    <property type="match status" value="1"/>
</dbReference>
<dbReference type="EC" id="5.3.1.23" evidence="2"/>
<organism evidence="4 5">
    <name type="scientific">candidate division WOR-3 bacterium JGI_Cruoil_03_44_89</name>
    <dbReference type="NCBI Taxonomy" id="1973748"/>
    <lineage>
        <taxon>Bacteria</taxon>
        <taxon>Bacteria division WOR-3</taxon>
    </lineage>
</organism>
<dbReference type="GO" id="GO:0046523">
    <property type="term" value="F:S-methyl-5-thioribose-1-phosphate isomerase activity"/>
    <property type="evidence" value="ECO:0007669"/>
    <property type="project" value="UniProtKB-UniRule"/>
</dbReference>
<protein>
    <recommendedName>
        <fullName evidence="2">Methylthioribose-1-phosphate isomerase</fullName>
        <shortName evidence="2">M1Pi</shortName>
        <shortName evidence="2">MTR-1-P isomerase</shortName>
        <ecNumber evidence="2">5.3.1.23</ecNumber>
    </recommendedName>
    <alternativeName>
        <fullName evidence="2">S-methyl-5-thioribose-1-phosphate isomerase</fullName>
    </alternativeName>
</protein>
<dbReference type="NCBIfam" id="TIGR00512">
    <property type="entry name" value="salvage_mtnA"/>
    <property type="match status" value="1"/>
</dbReference>
<gene>
    <name evidence="2 4" type="primary">mtnA</name>
    <name evidence="4" type="ORF">CH333_00885</name>
</gene>
<feature type="active site" description="Proton donor" evidence="2">
    <location>
        <position position="236"/>
    </location>
</feature>
<keyword evidence="1 2" id="KW-0413">Isomerase</keyword>
<dbReference type="GO" id="GO:0019509">
    <property type="term" value="P:L-methionine salvage from methylthioadenosine"/>
    <property type="evidence" value="ECO:0007669"/>
    <property type="project" value="UniProtKB-UniRule"/>
</dbReference>
<dbReference type="PANTHER" id="PTHR43475">
    <property type="entry name" value="METHYLTHIORIBOSE-1-PHOSPHATE ISOMERASE"/>
    <property type="match status" value="1"/>
</dbReference>
<dbReference type="InterPro" id="IPR042529">
    <property type="entry name" value="IF_2B-like_C"/>
</dbReference>
<dbReference type="InterPro" id="IPR000649">
    <property type="entry name" value="IF-2B-related"/>
</dbReference>
<feature type="site" description="Transition state stabilizer" evidence="2">
    <location>
        <position position="156"/>
    </location>
</feature>
<keyword evidence="2" id="KW-0028">Amino-acid biosynthesis</keyword>
<feature type="binding site" evidence="2">
    <location>
        <begin position="246"/>
        <end position="247"/>
    </location>
    <ligand>
        <name>substrate</name>
    </ligand>
</feature>
<name>A0A235BYR0_UNCW3</name>
<feature type="binding site" evidence="2">
    <location>
        <position position="195"/>
    </location>
    <ligand>
        <name>substrate</name>
    </ligand>
</feature>
<dbReference type="Gene3D" id="3.40.50.10470">
    <property type="entry name" value="Translation initiation factor eif-2b, domain 2"/>
    <property type="match status" value="1"/>
</dbReference>
<dbReference type="Proteomes" id="UP000215215">
    <property type="component" value="Unassembled WGS sequence"/>
</dbReference>
<reference evidence="4 5" key="1">
    <citation type="submission" date="2017-07" db="EMBL/GenBank/DDBJ databases">
        <title>Recovery of genomes from metagenomes via a dereplication, aggregation, and scoring strategy.</title>
        <authorList>
            <person name="Sieber C.M."/>
            <person name="Probst A.J."/>
            <person name="Sharrar A."/>
            <person name="Thomas B.C."/>
            <person name="Hess M."/>
            <person name="Tringe S.G."/>
            <person name="Banfield J.F."/>
        </authorList>
    </citation>
    <scope>NUCLEOTIDE SEQUENCE [LARGE SCALE GENOMIC DNA]</scope>
    <source>
        <strain evidence="4">JGI_Cruoil_03_44_89</strain>
    </source>
</reference>
<dbReference type="InterPro" id="IPR037171">
    <property type="entry name" value="NagB/RpiA_transferase-like"/>
</dbReference>
<comment type="catalytic activity">
    <reaction evidence="2">
        <text>5-(methylsulfanyl)-alpha-D-ribose 1-phosphate = 5-(methylsulfanyl)-D-ribulose 1-phosphate</text>
        <dbReference type="Rhea" id="RHEA:19989"/>
        <dbReference type="ChEBI" id="CHEBI:58533"/>
        <dbReference type="ChEBI" id="CHEBI:58548"/>
        <dbReference type="EC" id="5.3.1.23"/>
    </reaction>
</comment>
<dbReference type="FunFam" id="3.40.50.10470:FF:000006">
    <property type="entry name" value="Methylthioribose-1-phosphate isomerase"/>
    <property type="match status" value="1"/>
</dbReference>
<comment type="similarity">
    <text evidence="2">Belongs to the EIF-2B alpha/beta/delta subunits family. MtnA subfamily.</text>
</comment>
<keyword evidence="3" id="KW-0472">Membrane</keyword>
<dbReference type="FunFam" id="1.20.120.420:FF:000003">
    <property type="entry name" value="Methylthioribose-1-phosphate isomerase"/>
    <property type="match status" value="1"/>
</dbReference>
<dbReference type="NCBIfam" id="NF004326">
    <property type="entry name" value="PRK05720.1"/>
    <property type="match status" value="1"/>
</dbReference>
<feature type="binding site" evidence="2">
    <location>
        <begin position="46"/>
        <end position="48"/>
    </location>
    <ligand>
        <name>substrate</name>
    </ligand>
</feature>
<evidence type="ECO:0000256" key="3">
    <source>
        <dbReference type="SAM" id="Phobius"/>
    </source>
</evidence>
<dbReference type="Gene3D" id="1.20.120.420">
    <property type="entry name" value="translation initiation factor eif-2b, domain 1"/>
    <property type="match status" value="1"/>
</dbReference>
<comment type="caution">
    <text evidence="4">The sequence shown here is derived from an EMBL/GenBank/DDBJ whole genome shotgun (WGS) entry which is preliminary data.</text>
</comment>
<evidence type="ECO:0000313" key="5">
    <source>
        <dbReference type="Proteomes" id="UP000215215"/>
    </source>
</evidence>